<dbReference type="Proteomes" id="UP001321760">
    <property type="component" value="Unassembled WGS sequence"/>
</dbReference>
<dbReference type="PANTHER" id="PTHR43248:SF25">
    <property type="entry name" value="AB HYDROLASE-1 DOMAIN-CONTAINING PROTEIN-RELATED"/>
    <property type="match status" value="1"/>
</dbReference>
<organism evidence="6 7">
    <name type="scientific">Podospora aff. communis PSN243</name>
    <dbReference type="NCBI Taxonomy" id="3040156"/>
    <lineage>
        <taxon>Eukaryota</taxon>
        <taxon>Fungi</taxon>
        <taxon>Dikarya</taxon>
        <taxon>Ascomycota</taxon>
        <taxon>Pezizomycotina</taxon>
        <taxon>Sordariomycetes</taxon>
        <taxon>Sordariomycetidae</taxon>
        <taxon>Sordariales</taxon>
        <taxon>Podosporaceae</taxon>
        <taxon>Podospora</taxon>
    </lineage>
</organism>
<evidence type="ECO:0000256" key="2">
    <source>
        <dbReference type="ARBA" id="ARBA00022801"/>
    </source>
</evidence>
<dbReference type="InterPro" id="IPR013595">
    <property type="entry name" value="Pept_S33_TAP-like_C"/>
</dbReference>
<reference evidence="6" key="2">
    <citation type="submission" date="2023-05" db="EMBL/GenBank/DDBJ databases">
        <authorList>
            <consortium name="Lawrence Berkeley National Laboratory"/>
            <person name="Steindorff A."/>
            <person name="Hensen N."/>
            <person name="Bonometti L."/>
            <person name="Westerberg I."/>
            <person name="Brannstrom I.O."/>
            <person name="Guillou S."/>
            <person name="Cros-Aarteil S."/>
            <person name="Calhoun S."/>
            <person name="Haridas S."/>
            <person name="Kuo A."/>
            <person name="Mondo S."/>
            <person name="Pangilinan J."/>
            <person name="Riley R."/>
            <person name="Labutti K."/>
            <person name="Andreopoulos B."/>
            <person name="Lipzen A."/>
            <person name="Chen C."/>
            <person name="Yanf M."/>
            <person name="Daum C."/>
            <person name="Ng V."/>
            <person name="Clum A."/>
            <person name="Ohm R."/>
            <person name="Martin F."/>
            <person name="Silar P."/>
            <person name="Natvig D."/>
            <person name="Lalanne C."/>
            <person name="Gautier V."/>
            <person name="Ament-Velasquez S.L."/>
            <person name="Kruys A."/>
            <person name="Hutchinson M.I."/>
            <person name="Powell A.J."/>
            <person name="Barry K."/>
            <person name="Miller A.N."/>
            <person name="Grigoriev I.V."/>
            <person name="Debuchy R."/>
            <person name="Gladieux P."/>
            <person name="Thoren M.H."/>
            <person name="Johannesson H."/>
        </authorList>
    </citation>
    <scope>NUCLEOTIDE SEQUENCE</scope>
    <source>
        <strain evidence="6">PSN243</strain>
    </source>
</reference>
<dbReference type="InterPro" id="IPR051601">
    <property type="entry name" value="Serine_prot/Carboxylest_S33"/>
</dbReference>
<protein>
    <submittedName>
        <fullName evidence="6">TAP-like protein-domain-containing protein</fullName>
    </submittedName>
</protein>
<comment type="similarity">
    <text evidence="1">Belongs to the peptidase S33 family.</text>
</comment>
<sequence>MAPSRSLLTVFSLLFVAQACSSAKIEWGPCQDGEFNFTLTEVQCGTLSVPLDYTSKVSNQSIELELVKVLAPVQPSRGSIQLNFGGPGVPTRNYAVAVGPVLQILSGGVYDLIGFDPRGTGKTIPFVCTDDAFTIGQMLSEDFRSTLESDTMGRRMWERARVDANICLRGGNGNKTGEFVGTAFVARDVMSVAEAAGEDGLLRYWGFSYGTTLGATLVSMFPDKVDKVILDGVQNAHEYYHAHADYEEWTDSDSIFSYFFESCLTAPPGRCALSALNKTAAELERDAWAFIDSLNTAPMPAGTTLVDSAIVKGYILGQLKYTGTWLLFSSLLATLVYGTRSEAIRTLEFIVEEAEATGELGVDSFDIQDNLWAIHCGDRTVRLDSWETQETEGVFERLYNTSRLVGDIVTPISAHCAQWPWRAKESYDGDFNVKTRKPVLVASNTRDSHTPLRSAKNLTAGLEGSGLLEVKATGHATLNAPSVCGYLATVAYWLNGTLPQEGRVCEAPHPFVDYGWEDVLMEVGVGNATAVQRRALNPLKRRGWL</sequence>
<dbReference type="PROSITE" id="PS51257">
    <property type="entry name" value="PROKAR_LIPOPROTEIN"/>
    <property type="match status" value="1"/>
</dbReference>
<keyword evidence="3" id="KW-0732">Signal</keyword>
<feature type="domain" description="Peptidase S33 tripeptidyl aminopeptidase-like C-terminal" evidence="5">
    <location>
        <begin position="408"/>
        <end position="505"/>
    </location>
</feature>
<evidence type="ECO:0000313" key="6">
    <source>
        <dbReference type="EMBL" id="KAK4451218.1"/>
    </source>
</evidence>
<name>A0AAV9GSF7_9PEZI</name>
<dbReference type="InterPro" id="IPR000073">
    <property type="entry name" value="AB_hydrolase_1"/>
</dbReference>
<keyword evidence="2" id="KW-0378">Hydrolase</keyword>
<feature type="domain" description="AB hydrolase-1" evidence="4">
    <location>
        <begin position="109"/>
        <end position="251"/>
    </location>
</feature>
<dbReference type="PANTHER" id="PTHR43248">
    <property type="entry name" value="2-SUCCINYL-6-HYDROXY-2,4-CYCLOHEXADIENE-1-CARBOXYLATE SYNTHASE"/>
    <property type="match status" value="1"/>
</dbReference>
<dbReference type="Gene3D" id="3.40.50.1820">
    <property type="entry name" value="alpha/beta hydrolase"/>
    <property type="match status" value="1"/>
</dbReference>
<dbReference type="EMBL" id="MU865929">
    <property type="protein sequence ID" value="KAK4451218.1"/>
    <property type="molecule type" value="Genomic_DNA"/>
</dbReference>
<dbReference type="InterPro" id="IPR029058">
    <property type="entry name" value="AB_hydrolase_fold"/>
</dbReference>
<gene>
    <name evidence="6" type="ORF">QBC34DRAFT_59034</name>
</gene>
<comment type="caution">
    <text evidence="6">The sequence shown here is derived from an EMBL/GenBank/DDBJ whole genome shotgun (WGS) entry which is preliminary data.</text>
</comment>
<dbReference type="AlphaFoldDB" id="A0AAV9GSF7"/>
<reference evidence="6" key="1">
    <citation type="journal article" date="2023" name="Mol. Phylogenet. Evol.">
        <title>Genome-scale phylogeny and comparative genomics of the fungal order Sordariales.</title>
        <authorList>
            <person name="Hensen N."/>
            <person name="Bonometti L."/>
            <person name="Westerberg I."/>
            <person name="Brannstrom I.O."/>
            <person name="Guillou S."/>
            <person name="Cros-Aarteil S."/>
            <person name="Calhoun S."/>
            <person name="Haridas S."/>
            <person name="Kuo A."/>
            <person name="Mondo S."/>
            <person name="Pangilinan J."/>
            <person name="Riley R."/>
            <person name="LaButti K."/>
            <person name="Andreopoulos B."/>
            <person name="Lipzen A."/>
            <person name="Chen C."/>
            <person name="Yan M."/>
            <person name="Daum C."/>
            <person name="Ng V."/>
            <person name="Clum A."/>
            <person name="Steindorff A."/>
            <person name="Ohm R.A."/>
            <person name="Martin F."/>
            <person name="Silar P."/>
            <person name="Natvig D.O."/>
            <person name="Lalanne C."/>
            <person name="Gautier V."/>
            <person name="Ament-Velasquez S.L."/>
            <person name="Kruys A."/>
            <person name="Hutchinson M.I."/>
            <person name="Powell A.J."/>
            <person name="Barry K."/>
            <person name="Miller A.N."/>
            <person name="Grigoriev I.V."/>
            <person name="Debuchy R."/>
            <person name="Gladieux P."/>
            <person name="Hiltunen Thoren M."/>
            <person name="Johannesson H."/>
        </authorList>
    </citation>
    <scope>NUCLEOTIDE SEQUENCE</scope>
    <source>
        <strain evidence="6">PSN243</strain>
    </source>
</reference>
<evidence type="ECO:0000259" key="4">
    <source>
        <dbReference type="Pfam" id="PF00561"/>
    </source>
</evidence>
<keyword evidence="7" id="KW-1185">Reference proteome</keyword>
<feature type="signal peptide" evidence="3">
    <location>
        <begin position="1"/>
        <end position="22"/>
    </location>
</feature>
<dbReference type="Pfam" id="PF08386">
    <property type="entry name" value="Abhydrolase_4"/>
    <property type="match status" value="1"/>
</dbReference>
<evidence type="ECO:0000313" key="7">
    <source>
        <dbReference type="Proteomes" id="UP001321760"/>
    </source>
</evidence>
<dbReference type="GO" id="GO:0016787">
    <property type="term" value="F:hydrolase activity"/>
    <property type="evidence" value="ECO:0007669"/>
    <property type="project" value="UniProtKB-KW"/>
</dbReference>
<evidence type="ECO:0000256" key="3">
    <source>
        <dbReference type="SAM" id="SignalP"/>
    </source>
</evidence>
<accession>A0AAV9GSF7</accession>
<evidence type="ECO:0000256" key="1">
    <source>
        <dbReference type="ARBA" id="ARBA00010088"/>
    </source>
</evidence>
<evidence type="ECO:0000259" key="5">
    <source>
        <dbReference type="Pfam" id="PF08386"/>
    </source>
</evidence>
<dbReference type="SUPFAM" id="SSF53474">
    <property type="entry name" value="alpha/beta-Hydrolases"/>
    <property type="match status" value="1"/>
</dbReference>
<proteinExistence type="inferred from homology"/>
<dbReference type="Pfam" id="PF00561">
    <property type="entry name" value="Abhydrolase_1"/>
    <property type="match status" value="1"/>
</dbReference>
<feature type="chain" id="PRO_5043373107" evidence="3">
    <location>
        <begin position="23"/>
        <end position="545"/>
    </location>
</feature>